<name>A0A2D2B2M4_9CAUL</name>
<keyword evidence="4" id="KW-1185">Reference proteome</keyword>
<keyword evidence="2" id="KW-0472">Membrane</keyword>
<reference evidence="3 4" key="1">
    <citation type="submission" date="2017-10" db="EMBL/GenBank/DDBJ databases">
        <title>Genome sequence of Caulobacter mirabilis FWC38.</title>
        <authorList>
            <person name="Fiebig A."/>
            <person name="Crosson S."/>
        </authorList>
    </citation>
    <scope>NUCLEOTIDE SEQUENCE [LARGE SCALE GENOMIC DNA]</scope>
    <source>
        <strain evidence="3 4">FWC 38</strain>
    </source>
</reference>
<accession>A0A2D2B2M4</accession>
<dbReference type="EMBL" id="CP024201">
    <property type="protein sequence ID" value="ATQ44505.1"/>
    <property type="molecule type" value="Genomic_DNA"/>
</dbReference>
<sequence length="231" mass="25381">MIDDDRNIVSGPPRRWRWSWPRARARDLDLDLGTGPRRTAGIVDVAPRSRPAQGKTRPARASRRPPRFDLQQAPLAVPWKRWPATAVILAALFFHAAPHLALIGSALSAEDARLLIYEGVHLIPWIGELEPERWLAPAASAWLWQPIAVVAAAALIRFVALSMAGRYPLGAVWVAVLALAVDGVSWLHRGLSLWGVAYTPAEGEALLTLLKVEGGALVILLFLFSRRRAKA</sequence>
<dbReference type="AlphaFoldDB" id="A0A2D2B2M4"/>
<feature type="transmembrane region" description="Helical" evidence="2">
    <location>
        <begin position="86"/>
        <end position="107"/>
    </location>
</feature>
<evidence type="ECO:0000256" key="1">
    <source>
        <dbReference type="SAM" id="MobiDB-lite"/>
    </source>
</evidence>
<protein>
    <submittedName>
        <fullName evidence="3">Uncharacterized protein</fullName>
    </submittedName>
</protein>
<feature type="transmembrane region" description="Helical" evidence="2">
    <location>
        <begin position="141"/>
        <end position="160"/>
    </location>
</feature>
<feature type="region of interest" description="Disordered" evidence="1">
    <location>
        <begin position="46"/>
        <end position="66"/>
    </location>
</feature>
<dbReference type="KEGG" id="cmb:CSW64_20005"/>
<evidence type="ECO:0000313" key="3">
    <source>
        <dbReference type="EMBL" id="ATQ44505.1"/>
    </source>
</evidence>
<gene>
    <name evidence="3" type="ORF">CSW64_20005</name>
</gene>
<keyword evidence="2" id="KW-1133">Transmembrane helix</keyword>
<proteinExistence type="predicted"/>
<evidence type="ECO:0000313" key="4">
    <source>
        <dbReference type="Proteomes" id="UP000228945"/>
    </source>
</evidence>
<feature type="transmembrane region" description="Helical" evidence="2">
    <location>
        <begin position="167"/>
        <end position="186"/>
    </location>
</feature>
<feature type="transmembrane region" description="Helical" evidence="2">
    <location>
        <begin position="206"/>
        <end position="224"/>
    </location>
</feature>
<keyword evidence="2" id="KW-0812">Transmembrane</keyword>
<evidence type="ECO:0000256" key="2">
    <source>
        <dbReference type="SAM" id="Phobius"/>
    </source>
</evidence>
<dbReference type="Proteomes" id="UP000228945">
    <property type="component" value="Chromosome"/>
</dbReference>
<organism evidence="3 4">
    <name type="scientific">Caulobacter mirabilis</name>
    <dbReference type="NCBI Taxonomy" id="69666"/>
    <lineage>
        <taxon>Bacteria</taxon>
        <taxon>Pseudomonadati</taxon>
        <taxon>Pseudomonadota</taxon>
        <taxon>Alphaproteobacteria</taxon>
        <taxon>Caulobacterales</taxon>
        <taxon>Caulobacteraceae</taxon>
        <taxon>Caulobacter</taxon>
    </lineage>
</organism>
<dbReference type="RefSeq" id="WP_099623753.1">
    <property type="nucleotide sequence ID" value="NZ_CP024201.1"/>
</dbReference>